<dbReference type="PANTHER" id="PTHR30480:SF13">
    <property type="entry name" value="BETA-HEXOSAMINIDASE"/>
    <property type="match status" value="1"/>
</dbReference>
<dbReference type="AlphaFoldDB" id="A0A248JNN3"/>
<name>A0A248JNN3_9PROT</name>
<evidence type="ECO:0000256" key="5">
    <source>
        <dbReference type="ARBA" id="ARBA00023295"/>
    </source>
</evidence>
<dbReference type="PANTHER" id="PTHR30480">
    <property type="entry name" value="BETA-HEXOSAMINIDASE-RELATED"/>
    <property type="match status" value="1"/>
</dbReference>
<dbReference type="Proteomes" id="UP000197153">
    <property type="component" value="Chromosome 1"/>
</dbReference>
<dbReference type="GO" id="GO:0009254">
    <property type="term" value="P:peptidoglycan turnover"/>
    <property type="evidence" value="ECO:0007669"/>
    <property type="project" value="TreeGrafter"/>
</dbReference>
<accession>A0A248JNN3</accession>
<keyword evidence="5" id="KW-0326">Glycosidase</keyword>
<comment type="catalytic activity">
    <reaction evidence="1">
        <text>Hydrolysis of terminal non-reducing N-acetyl-D-hexosamine residues in N-acetyl-beta-D-hexosaminides.</text>
        <dbReference type="EC" id="3.2.1.52"/>
    </reaction>
</comment>
<organism evidence="7 8">
    <name type="scientific">Nitrospirillum viridazoti CBAmc</name>
    <dbReference type="NCBI Taxonomy" id="1441467"/>
    <lineage>
        <taxon>Bacteria</taxon>
        <taxon>Pseudomonadati</taxon>
        <taxon>Pseudomonadota</taxon>
        <taxon>Alphaproteobacteria</taxon>
        <taxon>Rhodospirillales</taxon>
        <taxon>Azospirillaceae</taxon>
        <taxon>Nitrospirillum</taxon>
        <taxon>Nitrospirillum viridazoti</taxon>
    </lineage>
</organism>
<evidence type="ECO:0000259" key="6">
    <source>
        <dbReference type="Pfam" id="PF00933"/>
    </source>
</evidence>
<dbReference type="GO" id="GO:0004563">
    <property type="term" value="F:beta-N-acetylhexosaminidase activity"/>
    <property type="evidence" value="ECO:0007669"/>
    <property type="project" value="UniProtKB-EC"/>
</dbReference>
<dbReference type="KEGG" id="nao:Y958_02550"/>
<dbReference type="InterPro" id="IPR050226">
    <property type="entry name" value="NagZ_Beta-hexosaminidase"/>
</dbReference>
<reference evidence="7 8" key="1">
    <citation type="submission" date="2017-06" db="EMBL/GenBank/DDBJ databases">
        <title>Complete genome sequence of Nitrospirillum amazonense strain CBAmC, an endophytic nitrogen-fixing and plant growth-promoting bacterium, isolated from sugarcane.</title>
        <authorList>
            <person name="Schwab S."/>
            <person name="dos Santos Teixeira K.R."/>
            <person name="Simoes Araujo J.L."/>
            <person name="Soares Vidal M."/>
            <person name="Borges de Freitas H.R."/>
            <person name="Rivello Crivelaro A.L."/>
            <person name="Bueno de Camargo Nunes A."/>
            <person name="dos Santos C.M."/>
            <person name="Palmeira da Silva Rosa D."/>
            <person name="da Silva Padilha D."/>
            <person name="da Silva E."/>
            <person name="Araujo Terra L."/>
            <person name="Soares Mendes V."/>
            <person name="Farinelli L."/>
            <person name="Magalhaes Cruz L."/>
            <person name="Baldani J.I."/>
        </authorList>
    </citation>
    <scope>NUCLEOTIDE SEQUENCE [LARGE SCALE GENOMIC DNA]</scope>
    <source>
        <strain evidence="7 8">CBAmC</strain>
    </source>
</reference>
<comment type="similarity">
    <text evidence="2">Belongs to the glycosyl hydrolase 3 family.</text>
</comment>
<keyword evidence="8" id="KW-1185">Reference proteome</keyword>
<protein>
    <recommendedName>
        <fullName evidence="3">beta-N-acetylhexosaminidase</fullName>
        <ecNumber evidence="3">3.2.1.52</ecNumber>
    </recommendedName>
</protein>
<dbReference type="InterPro" id="IPR036962">
    <property type="entry name" value="Glyco_hydro_3_N_sf"/>
</dbReference>
<dbReference type="GO" id="GO:0005975">
    <property type="term" value="P:carbohydrate metabolic process"/>
    <property type="evidence" value="ECO:0007669"/>
    <property type="project" value="InterPro"/>
</dbReference>
<evidence type="ECO:0000313" key="7">
    <source>
        <dbReference type="EMBL" id="ASG19834.1"/>
    </source>
</evidence>
<dbReference type="EC" id="3.2.1.52" evidence="3"/>
<dbReference type="Pfam" id="PF00933">
    <property type="entry name" value="Glyco_hydro_3"/>
    <property type="match status" value="1"/>
</dbReference>
<dbReference type="Gene3D" id="3.20.20.300">
    <property type="entry name" value="Glycoside hydrolase, family 3, N-terminal domain"/>
    <property type="match status" value="1"/>
</dbReference>
<dbReference type="SUPFAM" id="SSF51445">
    <property type="entry name" value="(Trans)glycosidases"/>
    <property type="match status" value="1"/>
</dbReference>
<evidence type="ECO:0000313" key="8">
    <source>
        <dbReference type="Proteomes" id="UP000197153"/>
    </source>
</evidence>
<gene>
    <name evidence="7" type="ORF">Y958_02550</name>
</gene>
<evidence type="ECO:0000256" key="2">
    <source>
        <dbReference type="ARBA" id="ARBA00005336"/>
    </source>
</evidence>
<keyword evidence="4" id="KW-0378">Hydrolase</keyword>
<dbReference type="RefSeq" id="WP_088870784.1">
    <property type="nucleotide sequence ID" value="NZ_CP022110.1"/>
</dbReference>
<evidence type="ECO:0000256" key="3">
    <source>
        <dbReference type="ARBA" id="ARBA00012663"/>
    </source>
</evidence>
<feature type="domain" description="Glycoside hydrolase family 3 N-terminal" evidence="6">
    <location>
        <begin position="21"/>
        <end position="301"/>
    </location>
</feature>
<evidence type="ECO:0000256" key="1">
    <source>
        <dbReference type="ARBA" id="ARBA00001231"/>
    </source>
</evidence>
<evidence type="ECO:0000256" key="4">
    <source>
        <dbReference type="ARBA" id="ARBA00022801"/>
    </source>
</evidence>
<dbReference type="InterPro" id="IPR017853">
    <property type="entry name" value="GH"/>
</dbReference>
<dbReference type="InterPro" id="IPR001764">
    <property type="entry name" value="Glyco_hydro_3_N"/>
</dbReference>
<dbReference type="EMBL" id="CP022110">
    <property type="protein sequence ID" value="ASG19834.1"/>
    <property type="molecule type" value="Genomic_DNA"/>
</dbReference>
<proteinExistence type="inferred from homology"/>
<sequence length="350" mass="36834">MTVSTRQPPLAVVFGVPGLEMTADQKAFFRDADPLGLILFKRNCGTPDQLRRLCDDFRDAVGRADAPILIDHEGGQHQRMDPPVWPAFPPPARIGALYRRDRAAGLAAAHLDGAAIGSLLRQHGISVDCAPLADVPVPGSHEVIGDRAFSDQPDEVAELAGAFMAGMIAAGVTPIIKHIPGHGRAMVDSHERLPVVDTDLDTLADSDFLPFRRLAQGAIQGPGPWAMVAHIVFSAVDTARPASISPLVVEQVIRGRIGFGGVLISDCIYMEALAGTLAQRCAAVLASGIDICLSSHGDVDEWRPIAAAARPLTPDSLARLTRTAVPAHGTPGGLIDDVAAAARDLTAQLA</sequence>